<dbReference type="InterPro" id="IPR000595">
    <property type="entry name" value="cNMP-bd_dom"/>
</dbReference>
<dbReference type="Pfam" id="PF00027">
    <property type="entry name" value="cNMP_binding"/>
    <property type="match status" value="1"/>
</dbReference>
<proteinExistence type="predicted"/>
<dbReference type="RefSeq" id="WP_079685038.1">
    <property type="nucleotide sequence ID" value="NZ_FUZU01000001.1"/>
</dbReference>
<name>A0A1T5IU68_9BACT</name>
<dbReference type="Gene3D" id="2.60.120.10">
    <property type="entry name" value="Jelly Rolls"/>
    <property type="match status" value="1"/>
</dbReference>
<keyword evidence="3" id="KW-1185">Reference proteome</keyword>
<organism evidence="2 3">
    <name type="scientific">Ohtaekwangia koreensis</name>
    <dbReference type="NCBI Taxonomy" id="688867"/>
    <lineage>
        <taxon>Bacteria</taxon>
        <taxon>Pseudomonadati</taxon>
        <taxon>Bacteroidota</taxon>
        <taxon>Cytophagia</taxon>
        <taxon>Cytophagales</taxon>
        <taxon>Fulvivirgaceae</taxon>
        <taxon>Ohtaekwangia</taxon>
    </lineage>
</organism>
<evidence type="ECO:0000313" key="3">
    <source>
        <dbReference type="Proteomes" id="UP000190961"/>
    </source>
</evidence>
<reference evidence="2 3" key="1">
    <citation type="submission" date="2017-02" db="EMBL/GenBank/DDBJ databases">
        <authorList>
            <person name="Peterson S.W."/>
        </authorList>
    </citation>
    <scope>NUCLEOTIDE SEQUENCE [LARGE SCALE GENOMIC DNA]</scope>
    <source>
        <strain evidence="2 3">DSM 25262</strain>
    </source>
</reference>
<dbReference type="InterPro" id="IPR018490">
    <property type="entry name" value="cNMP-bd_dom_sf"/>
</dbReference>
<dbReference type="GO" id="GO:0016301">
    <property type="term" value="F:kinase activity"/>
    <property type="evidence" value="ECO:0007669"/>
    <property type="project" value="UniProtKB-KW"/>
</dbReference>
<dbReference type="PROSITE" id="PS50042">
    <property type="entry name" value="CNMP_BINDING_3"/>
    <property type="match status" value="1"/>
</dbReference>
<dbReference type="CDD" id="cd00038">
    <property type="entry name" value="CAP_ED"/>
    <property type="match status" value="1"/>
</dbReference>
<dbReference type="STRING" id="688867.SAMN05660236_0412"/>
<dbReference type="AlphaFoldDB" id="A0A1T5IU68"/>
<dbReference type="InterPro" id="IPR014710">
    <property type="entry name" value="RmlC-like_jellyroll"/>
</dbReference>
<protein>
    <submittedName>
        <fullName evidence="2">cAMP-binding domain of CRP or a regulatory subunit of cAMP-dependent protein kinases</fullName>
    </submittedName>
</protein>
<evidence type="ECO:0000259" key="1">
    <source>
        <dbReference type="PROSITE" id="PS50042"/>
    </source>
</evidence>
<accession>A0A1T5IU68</accession>
<keyword evidence="2" id="KW-0808">Transferase</keyword>
<gene>
    <name evidence="2" type="ORF">SAMN05660236_0412</name>
</gene>
<dbReference type="Proteomes" id="UP000190961">
    <property type="component" value="Unassembled WGS sequence"/>
</dbReference>
<feature type="domain" description="Cyclic nucleotide-binding" evidence="1">
    <location>
        <begin position="11"/>
        <end position="114"/>
    </location>
</feature>
<dbReference type="EMBL" id="FUZU01000001">
    <property type="protein sequence ID" value="SKC42719.1"/>
    <property type="molecule type" value="Genomic_DNA"/>
</dbReference>
<dbReference type="OrthoDB" id="1933280at2"/>
<keyword evidence="2" id="KW-0418">Kinase</keyword>
<dbReference type="SUPFAM" id="SSF51206">
    <property type="entry name" value="cAMP-binding domain-like"/>
    <property type="match status" value="1"/>
</dbReference>
<evidence type="ECO:0000313" key="2">
    <source>
        <dbReference type="EMBL" id="SKC42719.1"/>
    </source>
</evidence>
<sequence>MHEQLKYQIEKLIPLTDDEFAFIRSHFIVKNFKKGEFLIQQGEGVAYLYYVVSGLLKLLYNDESAKEHIVSFAMEDWWESDFQAYYTQTKATMSLQCIEDTDVLCISLEDYKKLCEGSQKIERFFLEKSIAGHIASQQRILSFITSNAAERYEQLLKRYPQLVQRVPKSLLASYLGVSRETLSRLSSFCK</sequence>